<dbReference type="AlphaFoldDB" id="A0A212TBD2"/>
<feature type="transmembrane region" description="Helical" evidence="2">
    <location>
        <begin position="293"/>
        <end position="315"/>
    </location>
</feature>
<dbReference type="InterPro" id="IPR003675">
    <property type="entry name" value="Rce1/LyrA-like_dom"/>
</dbReference>
<evidence type="ECO:0000313" key="5">
    <source>
        <dbReference type="Proteomes" id="UP000198122"/>
    </source>
</evidence>
<keyword evidence="2" id="KW-0472">Membrane</keyword>
<feature type="domain" description="CAAX prenyl protease 2/Lysostaphin resistance protein A-like" evidence="3">
    <location>
        <begin position="208"/>
        <end position="304"/>
    </location>
</feature>
<keyword evidence="4" id="KW-0378">Hydrolase</keyword>
<feature type="transmembrane region" description="Helical" evidence="2">
    <location>
        <begin position="327"/>
        <end position="347"/>
    </location>
</feature>
<keyword evidence="4" id="KW-0645">Protease</keyword>
<dbReference type="EMBL" id="FYEZ01000001">
    <property type="protein sequence ID" value="SNC63315.1"/>
    <property type="molecule type" value="Genomic_DNA"/>
</dbReference>
<organism evidence="4 5">
    <name type="scientific">Kytococcus aerolatus</name>
    <dbReference type="NCBI Taxonomy" id="592308"/>
    <lineage>
        <taxon>Bacteria</taxon>
        <taxon>Bacillati</taxon>
        <taxon>Actinomycetota</taxon>
        <taxon>Actinomycetes</taxon>
        <taxon>Micrococcales</taxon>
        <taxon>Kytococcaceae</taxon>
        <taxon>Kytococcus</taxon>
    </lineage>
</organism>
<feature type="transmembrane region" description="Helical" evidence="2">
    <location>
        <begin position="137"/>
        <end position="156"/>
    </location>
</feature>
<evidence type="ECO:0000256" key="1">
    <source>
        <dbReference type="SAM" id="MobiDB-lite"/>
    </source>
</evidence>
<dbReference type="GO" id="GO:0006508">
    <property type="term" value="P:proteolysis"/>
    <property type="evidence" value="ECO:0007669"/>
    <property type="project" value="UniProtKB-KW"/>
</dbReference>
<feature type="region of interest" description="Disordered" evidence="1">
    <location>
        <begin position="358"/>
        <end position="380"/>
    </location>
</feature>
<feature type="transmembrane region" description="Helical" evidence="2">
    <location>
        <begin position="206"/>
        <end position="224"/>
    </location>
</feature>
<feature type="transmembrane region" description="Helical" evidence="2">
    <location>
        <begin position="268"/>
        <end position="286"/>
    </location>
</feature>
<feature type="transmembrane region" description="Helical" evidence="2">
    <location>
        <begin position="245"/>
        <end position="262"/>
    </location>
</feature>
<feature type="transmembrane region" description="Helical" evidence="2">
    <location>
        <begin position="80"/>
        <end position="103"/>
    </location>
</feature>
<dbReference type="GO" id="GO:0004175">
    <property type="term" value="F:endopeptidase activity"/>
    <property type="evidence" value="ECO:0007669"/>
    <property type="project" value="UniProtKB-ARBA"/>
</dbReference>
<dbReference type="GO" id="GO:0080120">
    <property type="term" value="P:CAAX-box protein maturation"/>
    <property type="evidence" value="ECO:0007669"/>
    <property type="project" value="UniProtKB-ARBA"/>
</dbReference>
<evidence type="ECO:0000313" key="4">
    <source>
        <dbReference type="EMBL" id="SNC63315.1"/>
    </source>
</evidence>
<keyword evidence="2" id="KW-0812">Transmembrane</keyword>
<feature type="region of interest" description="Disordered" evidence="1">
    <location>
        <begin position="1"/>
        <end position="44"/>
    </location>
</feature>
<accession>A0A212TBD2</accession>
<reference evidence="4 5" key="1">
    <citation type="submission" date="2017-06" db="EMBL/GenBank/DDBJ databases">
        <authorList>
            <person name="Kim H.J."/>
            <person name="Triplett B.A."/>
        </authorList>
    </citation>
    <scope>NUCLEOTIDE SEQUENCE [LARGE SCALE GENOMIC DNA]</scope>
    <source>
        <strain evidence="4 5">DSM 22179</strain>
    </source>
</reference>
<gene>
    <name evidence="4" type="ORF">SAMN05445756_0881</name>
</gene>
<dbReference type="OrthoDB" id="2680086at2"/>
<sequence length="380" mass="41292">MTDHQHPTPQPQYGQYAHSAPYSHGGQQPPPGQSPGGGSAFQPGIQPGWYGPAPRYSSVRPGAEYQELTRGPRWAWWRPLASFGLLLPTLLMAFVVMGIATFVPLAMYPDQMEIFDPAGGGGEIPVMRPETFLGMNIGLAVLIPVAVCCIALAFWLRPGYVHSVAGRFRWGWTLRCLAVLTPWWLAFLVGANLLSGEGFALDLHPHVWWMLAIVLLTTPLQAAGEEYLFRAFVLQWWGSWIPWRWLALALATLTSTALFALAHGSMDVWVLADLGLFAAVAVFLTVRTGGLEAAVAMHTVNNVVLMVMALVFGGFEDSFVSTDTTSTPWALLVTVLLQGVGLLLVEWQWRRAGHARRTAPADVPASTPGQDAGALLAGSR</sequence>
<proteinExistence type="predicted"/>
<dbReference type="RefSeq" id="WP_088817806.1">
    <property type="nucleotide sequence ID" value="NZ_FYEZ01000001.1"/>
</dbReference>
<dbReference type="Proteomes" id="UP000198122">
    <property type="component" value="Unassembled WGS sequence"/>
</dbReference>
<name>A0A212TBD2_9MICO</name>
<evidence type="ECO:0000259" key="3">
    <source>
        <dbReference type="Pfam" id="PF02517"/>
    </source>
</evidence>
<dbReference type="Pfam" id="PF02517">
    <property type="entry name" value="Rce1-like"/>
    <property type="match status" value="1"/>
</dbReference>
<evidence type="ECO:0000256" key="2">
    <source>
        <dbReference type="SAM" id="Phobius"/>
    </source>
</evidence>
<keyword evidence="5" id="KW-1185">Reference proteome</keyword>
<feature type="transmembrane region" description="Helical" evidence="2">
    <location>
        <begin position="176"/>
        <end position="194"/>
    </location>
</feature>
<keyword evidence="2" id="KW-1133">Transmembrane helix</keyword>
<protein>
    <submittedName>
        <fullName evidence="4">Membrane protease YdiL, CAAX protease family</fullName>
    </submittedName>
</protein>